<protein>
    <recommendedName>
        <fullName evidence="2">SigF-like NTF2-like domain-containing protein</fullName>
    </recommendedName>
</protein>
<evidence type="ECO:0000313" key="4">
    <source>
        <dbReference type="Proteomes" id="UP000070544"/>
    </source>
</evidence>
<evidence type="ECO:0000256" key="1">
    <source>
        <dbReference type="SAM" id="Phobius"/>
    </source>
</evidence>
<dbReference type="Proteomes" id="UP000070544">
    <property type="component" value="Unassembled WGS sequence"/>
</dbReference>
<evidence type="ECO:0000259" key="2">
    <source>
        <dbReference type="Pfam" id="PF24840"/>
    </source>
</evidence>
<evidence type="ECO:0000313" key="3">
    <source>
        <dbReference type="EMBL" id="KXS21269.1"/>
    </source>
</evidence>
<keyword evidence="1" id="KW-0472">Membrane</keyword>
<dbReference type="PANTHER" id="PTHR35393">
    <property type="entry name" value="CHROMOSOME 1, WHOLE GENOME SHOTGUN SEQUENCE"/>
    <property type="match status" value="1"/>
</dbReference>
<feature type="domain" description="SigF-like NTF2-like" evidence="2">
    <location>
        <begin position="1"/>
        <end position="101"/>
    </location>
</feature>
<feature type="transmembrane region" description="Helical" evidence="1">
    <location>
        <begin position="138"/>
        <end position="158"/>
    </location>
</feature>
<reference evidence="3 4" key="1">
    <citation type="journal article" date="2015" name="Genome Biol. Evol.">
        <title>Phylogenomic analyses indicate that early fungi evolved digesting cell walls of algal ancestors of land plants.</title>
        <authorList>
            <person name="Chang Y."/>
            <person name="Wang S."/>
            <person name="Sekimoto S."/>
            <person name="Aerts A.L."/>
            <person name="Choi C."/>
            <person name="Clum A."/>
            <person name="LaButti K.M."/>
            <person name="Lindquist E.A."/>
            <person name="Yee Ngan C."/>
            <person name="Ohm R.A."/>
            <person name="Salamov A.A."/>
            <person name="Grigoriev I.V."/>
            <person name="Spatafora J.W."/>
            <person name="Berbee M.L."/>
        </authorList>
    </citation>
    <scope>NUCLEOTIDE SEQUENCE [LARGE SCALE GENOMIC DNA]</scope>
    <source>
        <strain evidence="3 4">JEL478</strain>
    </source>
</reference>
<gene>
    <name evidence="3" type="ORF">M427DRAFT_66022</name>
</gene>
<accession>A0A139AX37</accession>
<name>A0A139AX37_GONPJ</name>
<dbReference type="Pfam" id="PF24840">
    <property type="entry name" value="NTF2_SigF"/>
    <property type="match status" value="1"/>
</dbReference>
<dbReference type="AlphaFoldDB" id="A0A139AX37"/>
<proteinExistence type="predicted"/>
<keyword evidence="4" id="KW-1185">Reference proteome</keyword>
<sequence>MDDPPYDISKLLTKLLDVPPPIPSLSKTQEEQLSRQKYAIAESVTDDVEFIHPWGKVKGRENVAQVYEFWTRQLWSNRASINVTAWNPDAGLLVVDVEQEFVHKYRHNILAFLPIAAWTIFIFLLCIFWPFFIPLLFFLWWLGSGIPALIGLGLWAYLNGEASVRTIAFIWLVKGTDNGKWRIRKQEDFYPADRLFDAITSGGWLYDIFVQSFGGLLWTGVILPIERAVDGALLMLKQ</sequence>
<keyword evidence="1" id="KW-1133">Transmembrane helix</keyword>
<dbReference type="InterPro" id="IPR057514">
    <property type="entry name" value="NTF2_SigF"/>
</dbReference>
<organism evidence="3 4">
    <name type="scientific">Gonapodya prolifera (strain JEL478)</name>
    <name type="common">Monoblepharis prolifera</name>
    <dbReference type="NCBI Taxonomy" id="1344416"/>
    <lineage>
        <taxon>Eukaryota</taxon>
        <taxon>Fungi</taxon>
        <taxon>Fungi incertae sedis</taxon>
        <taxon>Chytridiomycota</taxon>
        <taxon>Chytridiomycota incertae sedis</taxon>
        <taxon>Monoblepharidomycetes</taxon>
        <taxon>Monoblepharidales</taxon>
        <taxon>Gonapodyaceae</taxon>
        <taxon>Gonapodya</taxon>
    </lineage>
</organism>
<dbReference type="EMBL" id="KQ965733">
    <property type="protein sequence ID" value="KXS21269.1"/>
    <property type="molecule type" value="Genomic_DNA"/>
</dbReference>
<keyword evidence="1" id="KW-0812">Transmembrane</keyword>
<dbReference type="PANTHER" id="PTHR35393:SF1">
    <property type="entry name" value="SNOAL-LIKE DOMAIN-CONTAINING PROTEIN"/>
    <property type="match status" value="1"/>
</dbReference>
<feature type="transmembrane region" description="Helical" evidence="1">
    <location>
        <begin position="109"/>
        <end position="132"/>
    </location>
</feature>